<dbReference type="Pfam" id="PF24626">
    <property type="entry name" value="SH3_Tf2-1"/>
    <property type="match status" value="1"/>
</dbReference>
<evidence type="ECO:0000313" key="3">
    <source>
        <dbReference type="RefSeq" id="XP_035546748.1"/>
    </source>
</evidence>
<dbReference type="PANTHER" id="PTHR45835">
    <property type="entry name" value="YALI0A06105P"/>
    <property type="match status" value="1"/>
</dbReference>
<dbReference type="PANTHER" id="PTHR45835:SF104">
    <property type="entry name" value="PROTEIN NYNRIN-LIKE"/>
    <property type="match status" value="1"/>
</dbReference>
<dbReference type="Proteomes" id="UP000235220">
    <property type="component" value="Chromosome 1"/>
</dbReference>
<dbReference type="InterPro" id="IPR056924">
    <property type="entry name" value="SH3_Tf2-1"/>
</dbReference>
<sequence length="171" mass="20081">MNKWLEGNLRCFSSDRPKDWARWLALAEWSYNTSEHTFKRFCPFEVVYGQAPPCLLPYEPRSTTVQAVEEEMKSQDFILTLVRENLQETQARMKYYAVVVRRRLKLSPRYFGPFQSQITQRIGKVTYKLDLPKDSKIYPVFQISCHKKKLGAKINPNRKLPSIMEDGTLLA</sequence>
<proteinExistence type="predicted"/>
<feature type="domain" description="Tf2-1-like SH3-like" evidence="1">
    <location>
        <begin position="98"/>
        <end position="148"/>
    </location>
</feature>
<keyword evidence="2" id="KW-1185">Reference proteome</keyword>
<dbReference type="KEGG" id="jre:118348705"/>
<dbReference type="GeneID" id="118348705"/>
<dbReference type="Gene3D" id="3.30.420.10">
    <property type="entry name" value="Ribonuclease H-like superfamily/Ribonuclease H"/>
    <property type="match status" value="1"/>
</dbReference>
<dbReference type="InParanoid" id="A0A6P9ES88"/>
<dbReference type="RefSeq" id="XP_035546748.1">
    <property type="nucleotide sequence ID" value="XM_035690855.1"/>
</dbReference>
<dbReference type="AlphaFoldDB" id="A0A6P9ES88"/>
<evidence type="ECO:0000313" key="2">
    <source>
        <dbReference type="Proteomes" id="UP000235220"/>
    </source>
</evidence>
<gene>
    <name evidence="3" type="primary">LOC118348705</name>
</gene>
<dbReference type="OrthoDB" id="5554229at2759"/>
<evidence type="ECO:0000259" key="1">
    <source>
        <dbReference type="Pfam" id="PF24626"/>
    </source>
</evidence>
<organism evidence="2 3">
    <name type="scientific">Juglans regia</name>
    <name type="common">English walnut</name>
    <dbReference type="NCBI Taxonomy" id="51240"/>
    <lineage>
        <taxon>Eukaryota</taxon>
        <taxon>Viridiplantae</taxon>
        <taxon>Streptophyta</taxon>
        <taxon>Embryophyta</taxon>
        <taxon>Tracheophyta</taxon>
        <taxon>Spermatophyta</taxon>
        <taxon>Magnoliopsida</taxon>
        <taxon>eudicotyledons</taxon>
        <taxon>Gunneridae</taxon>
        <taxon>Pentapetalae</taxon>
        <taxon>rosids</taxon>
        <taxon>fabids</taxon>
        <taxon>Fagales</taxon>
        <taxon>Juglandaceae</taxon>
        <taxon>Juglans</taxon>
    </lineage>
</organism>
<accession>A0A6P9ES88</accession>
<reference evidence="3" key="1">
    <citation type="submission" date="2025-08" db="UniProtKB">
        <authorList>
            <consortium name="RefSeq"/>
        </authorList>
    </citation>
    <scope>IDENTIFICATION</scope>
    <source>
        <tissue evidence="3">Leaves</tissue>
    </source>
</reference>
<name>A0A6P9ES88_JUGRE</name>
<protein>
    <submittedName>
        <fullName evidence="3">Uncharacterized protein LOC118348705</fullName>
    </submittedName>
</protein>
<dbReference type="InterPro" id="IPR036397">
    <property type="entry name" value="RNaseH_sf"/>
</dbReference>
<dbReference type="GO" id="GO:0003676">
    <property type="term" value="F:nucleic acid binding"/>
    <property type="evidence" value="ECO:0007669"/>
    <property type="project" value="InterPro"/>
</dbReference>